<organism evidence="1">
    <name type="scientific">marine sediment metagenome</name>
    <dbReference type="NCBI Taxonomy" id="412755"/>
    <lineage>
        <taxon>unclassified sequences</taxon>
        <taxon>metagenomes</taxon>
        <taxon>ecological metagenomes</taxon>
    </lineage>
</organism>
<proteinExistence type="predicted"/>
<evidence type="ECO:0000313" key="1">
    <source>
        <dbReference type="EMBL" id="GAI99298.1"/>
    </source>
</evidence>
<gene>
    <name evidence="1" type="ORF">S12H4_29676</name>
</gene>
<feature type="non-terminal residue" evidence="1">
    <location>
        <position position="1"/>
    </location>
</feature>
<sequence>PLLRKEERTLSDYEYLLHHVEVGNAGVERIHHCFIYDHLGNMFSQGHLLVKDGKVFADEKEIKEGLFHFIVGLEASQEVAWSNEEAEKNNIKPKNMKAGMTLKEKAKEW</sequence>
<reference evidence="1" key="1">
    <citation type="journal article" date="2014" name="Front. Microbiol.">
        <title>High frequency of phylogenetically diverse reductive dehalogenase-homologous genes in deep subseafloor sedimentary metagenomes.</title>
        <authorList>
            <person name="Kawai M."/>
            <person name="Futagami T."/>
            <person name="Toyoda A."/>
            <person name="Takaki Y."/>
            <person name="Nishi S."/>
            <person name="Hori S."/>
            <person name="Arai W."/>
            <person name="Tsubouchi T."/>
            <person name="Morono Y."/>
            <person name="Uchiyama I."/>
            <person name="Ito T."/>
            <person name="Fujiyama A."/>
            <person name="Inagaki F."/>
            <person name="Takami H."/>
        </authorList>
    </citation>
    <scope>NUCLEOTIDE SEQUENCE</scope>
    <source>
        <strain evidence="1">Expedition CK06-06</strain>
    </source>
</reference>
<dbReference type="EMBL" id="BARW01017139">
    <property type="protein sequence ID" value="GAI99298.1"/>
    <property type="molecule type" value="Genomic_DNA"/>
</dbReference>
<comment type="caution">
    <text evidence="1">The sequence shown here is derived from an EMBL/GenBank/DDBJ whole genome shotgun (WGS) entry which is preliminary data.</text>
</comment>
<dbReference type="AlphaFoldDB" id="X1T264"/>
<accession>X1T264</accession>
<protein>
    <submittedName>
        <fullName evidence="1">Uncharacterized protein</fullName>
    </submittedName>
</protein>
<name>X1T264_9ZZZZ</name>